<dbReference type="GO" id="GO:0016705">
    <property type="term" value="F:oxidoreductase activity, acting on paired donors, with incorporation or reduction of molecular oxygen"/>
    <property type="evidence" value="ECO:0007669"/>
    <property type="project" value="InterPro"/>
</dbReference>
<keyword evidence="4 6" id="KW-0479">Metal-binding</keyword>
<comment type="similarity">
    <text evidence="2 7">Belongs to the cytochrome P450 family.</text>
</comment>
<evidence type="ECO:0000256" key="2">
    <source>
        <dbReference type="ARBA" id="ARBA00010617"/>
    </source>
</evidence>
<name>A0AAD5K5X2_9FUNG</name>
<dbReference type="InterPro" id="IPR050529">
    <property type="entry name" value="CYP450_sterol_14alpha_dmase"/>
</dbReference>
<sequence>MQHYIDIGAIILLGHDVLLNVWVNHHDSDFQKDSNGNHYKFDPFRHLSASRPASKIGNDYLVFGEGKHACPGRWFAIQEVKTIVTLLIRSYKLEAKDPINFPLINARMPTNARVTIQRRAL</sequence>
<evidence type="ECO:0000256" key="3">
    <source>
        <dbReference type="ARBA" id="ARBA00022617"/>
    </source>
</evidence>
<evidence type="ECO:0000313" key="8">
    <source>
        <dbReference type="EMBL" id="KAI9257382.1"/>
    </source>
</evidence>
<keyword evidence="9" id="KW-1185">Reference proteome</keyword>
<dbReference type="EMBL" id="JAIXMP010000020">
    <property type="protein sequence ID" value="KAI9257382.1"/>
    <property type="molecule type" value="Genomic_DNA"/>
</dbReference>
<dbReference type="Pfam" id="PF00067">
    <property type="entry name" value="p450"/>
    <property type="match status" value="1"/>
</dbReference>
<evidence type="ECO:0000256" key="4">
    <source>
        <dbReference type="ARBA" id="ARBA00022723"/>
    </source>
</evidence>
<dbReference type="SUPFAM" id="SSF48264">
    <property type="entry name" value="Cytochrome P450"/>
    <property type="match status" value="1"/>
</dbReference>
<dbReference type="Proteomes" id="UP001209540">
    <property type="component" value="Unassembled WGS sequence"/>
</dbReference>
<protein>
    <submittedName>
        <fullName evidence="8">Cytochrome P450</fullName>
    </submittedName>
</protein>
<dbReference type="InterPro" id="IPR001128">
    <property type="entry name" value="Cyt_P450"/>
</dbReference>
<dbReference type="InterPro" id="IPR002403">
    <property type="entry name" value="Cyt_P450_E_grp-IV"/>
</dbReference>
<dbReference type="GO" id="GO:0004497">
    <property type="term" value="F:monooxygenase activity"/>
    <property type="evidence" value="ECO:0007669"/>
    <property type="project" value="UniProtKB-KW"/>
</dbReference>
<gene>
    <name evidence="8" type="ORF">BDA99DRAFT_137819</name>
</gene>
<dbReference type="InterPro" id="IPR036396">
    <property type="entry name" value="Cyt_P450_sf"/>
</dbReference>
<dbReference type="PRINTS" id="PR00465">
    <property type="entry name" value="EP450IV"/>
</dbReference>
<evidence type="ECO:0000256" key="7">
    <source>
        <dbReference type="RuleBase" id="RU000461"/>
    </source>
</evidence>
<evidence type="ECO:0000256" key="6">
    <source>
        <dbReference type="PIRSR" id="PIRSR602403-1"/>
    </source>
</evidence>
<keyword evidence="3 6" id="KW-0349">Heme</keyword>
<keyword evidence="5 6" id="KW-0408">Iron</keyword>
<dbReference type="GO" id="GO:0020037">
    <property type="term" value="F:heme binding"/>
    <property type="evidence" value="ECO:0007669"/>
    <property type="project" value="InterPro"/>
</dbReference>
<organism evidence="8 9">
    <name type="scientific">Phascolomyces articulosus</name>
    <dbReference type="NCBI Taxonomy" id="60185"/>
    <lineage>
        <taxon>Eukaryota</taxon>
        <taxon>Fungi</taxon>
        <taxon>Fungi incertae sedis</taxon>
        <taxon>Mucoromycota</taxon>
        <taxon>Mucoromycotina</taxon>
        <taxon>Mucoromycetes</taxon>
        <taxon>Mucorales</taxon>
        <taxon>Lichtheimiaceae</taxon>
        <taxon>Phascolomyces</taxon>
    </lineage>
</organism>
<dbReference type="GO" id="GO:0005506">
    <property type="term" value="F:iron ion binding"/>
    <property type="evidence" value="ECO:0007669"/>
    <property type="project" value="InterPro"/>
</dbReference>
<comment type="caution">
    <text evidence="8">The sequence shown here is derived from an EMBL/GenBank/DDBJ whole genome shotgun (WGS) entry which is preliminary data.</text>
</comment>
<evidence type="ECO:0000313" key="9">
    <source>
        <dbReference type="Proteomes" id="UP001209540"/>
    </source>
</evidence>
<comment type="cofactor">
    <cofactor evidence="1 6">
        <name>heme</name>
        <dbReference type="ChEBI" id="CHEBI:30413"/>
    </cofactor>
</comment>
<reference evidence="8" key="2">
    <citation type="submission" date="2023-02" db="EMBL/GenBank/DDBJ databases">
        <authorList>
            <consortium name="DOE Joint Genome Institute"/>
            <person name="Mondo S.J."/>
            <person name="Chang Y."/>
            <person name="Wang Y."/>
            <person name="Ahrendt S."/>
            <person name="Andreopoulos W."/>
            <person name="Barry K."/>
            <person name="Beard J."/>
            <person name="Benny G.L."/>
            <person name="Blankenship S."/>
            <person name="Bonito G."/>
            <person name="Cuomo C."/>
            <person name="Desiro A."/>
            <person name="Gervers K.A."/>
            <person name="Hundley H."/>
            <person name="Kuo A."/>
            <person name="LaButti K."/>
            <person name="Lang B.F."/>
            <person name="Lipzen A."/>
            <person name="O'Donnell K."/>
            <person name="Pangilinan J."/>
            <person name="Reynolds N."/>
            <person name="Sandor L."/>
            <person name="Smith M.W."/>
            <person name="Tsang A."/>
            <person name="Grigoriev I.V."/>
            <person name="Stajich J.E."/>
            <person name="Spatafora J.W."/>
        </authorList>
    </citation>
    <scope>NUCLEOTIDE SEQUENCE</scope>
    <source>
        <strain evidence="8">RSA 2281</strain>
    </source>
</reference>
<keyword evidence="7" id="KW-0560">Oxidoreductase</keyword>
<dbReference type="PROSITE" id="PS00086">
    <property type="entry name" value="CYTOCHROME_P450"/>
    <property type="match status" value="1"/>
</dbReference>
<feature type="binding site" description="axial binding residue" evidence="6">
    <location>
        <position position="70"/>
    </location>
    <ligand>
        <name>heme</name>
        <dbReference type="ChEBI" id="CHEBI:30413"/>
    </ligand>
    <ligandPart>
        <name>Fe</name>
        <dbReference type="ChEBI" id="CHEBI:18248"/>
    </ligandPart>
</feature>
<evidence type="ECO:0000256" key="1">
    <source>
        <dbReference type="ARBA" id="ARBA00001971"/>
    </source>
</evidence>
<dbReference type="AlphaFoldDB" id="A0AAD5K5X2"/>
<dbReference type="PANTHER" id="PTHR24304">
    <property type="entry name" value="CYTOCHROME P450 FAMILY 7"/>
    <property type="match status" value="1"/>
</dbReference>
<reference evidence="8" key="1">
    <citation type="journal article" date="2022" name="IScience">
        <title>Evolution of zygomycete secretomes and the origins of terrestrial fungal ecologies.</title>
        <authorList>
            <person name="Chang Y."/>
            <person name="Wang Y."/>
            <person name="Mondo S."/>
            <person name="Ahrendt S."/>
            <person name="Andreopoulos W."/>
            <person name="Barry K."/>
            <person name="Beard J."/>
            <person name="Benny G.L."/>
            <person name="Blankenship S."/>
            <person name="Bonito G."/>
            <person name="Cuomo C."/>
            <person name="Desiro A."/>
            <person name="Gervers K.A."/>
            <person name="Hundley H."/>
            <person name="Kuo A."/>
            <person name="LaButti K."/>
            <person name="Lang B.F."/>
            <person name="Lipzen A."/>
            <person name="O'Donnell K."/>
            <person name="Pangilinan J."/>
            <person name="Reynolds N."/>
            <person name="Sandor L."/>
            <person name="Smith M.E."/>
            <person name="Tsang A."/>
            <person name="Grigoriev I.V."/>
            <person name="Stajich J.E."/>
            <person name="Spatafora J.W."/>
        </authorList>
    </citation>
    <scope>NUCLEOTIDE SEQUENCE</scope>
    <source>
        <strain evidence="8">RSA 2281</strain>
    </source>
</reference>
<dbReference type="PANTHER" id="PTHR24304:SF2">
    <property type="entry name" value="24-HYDROXYCHOLESTEROL 7-ALPHA-HYDROXYLASE"/>
    <property type="match status" value="1"/>
</dbReference>
<dbReference type="Gene3D" id="1.10.630.10">
    <property type="entry name" value="Cytochrome P450"/>
    <property type="match status" value="1"/>
</dbReference>
<evidence type="ECO:0000256" key="5">
    <source>
        <dbReference type="ARBA" id="ARBA00023004"/>
    </source>
</evidence>
<proteinExistence type="inferred from homology"/>
<dbReference type="InterPro" id="IPR017972">
    <property type="entry name" value="Cyt_P450_CS"/>
</dbReference>
<accession>A0AAD5K5X2</accession>
<keyword evidence="7" id="KW-0503">Monooxygenase</keyword>